<dbReference type="RefSeq" id="XP_066068094.1">
    <property type="nucleotide sequence ID" value="XM_066211997.1"/>
</dbReference>
<reference evidence="2" key="2">
    <citation type="journal article" date="2022" name="Elife">
        <title>Obligate sexual reproduction of a homothallic fungus closely related to the Cryptococcus pathogenic species complex.</title>
        <authorList>
            <person name="Passer A.R."/>
            <person name="Clancey S.A."/>
            <person name="Shea T."/>
            <person name="David-Palma M."/>
            <person name="Averette A.F."/>
            <person name="Boekhout T."/>
            <person name="Porcel B.M."/>
            <person name="Nowrousian M."/>
            <person name="Cuomo C.A."/>
            <person name="Sun S."/>
            <person name="Heitman J."/>
            <person name="Coelho M.A."/>
        </authorList>
    </citation>
    <scope>NUCLEOTIDE SEQUENCE</scope>
    <source>
        <strain evidence="2">CBS 7841</strain>
    </source>
</reference>
<accession>A0A1E3IDW2</accession>
<dbReference type="VEuPathDB" id="FungiDB:L203_03936"/>
<name>A0A1E3IDW2_9TREE</name>
<keyword evidence="3" id="KW-1185">Reference proteome</keyword>
<evidence type="ECO:0000313" key="3">
    <source>
        <dbReference type="Proteomes" id="UP000094043"/>
    </source>
</evidence>
<feature type="compositionally biased region" description="Basic and acidic residues" evidence="1">
    <location>
        <begin position="1"/>
        <end position="11"/>
    </location>
</feature>
<evidence type="ECO:0000256" key="1">
    <source>
        <dbReference type="SAM" id="MobiDB-lite"/>
    </source>
</evidence>
<dbReference type="AlphaFoldDB" id="A0A1E3IDW2"/>
<dbReference type="GeneID" id="91086785"/>
<evidence type="ECO:0000313" key="2">
    <source>
        <dbReference type="EMBL" id="WVN87394.1"/>
    </source>
</evidence>
<proteinExistence type="predicted"/>
<dbReference type="KEGG" id="cdep:91086785"/>
<reference evidence="2" key="3">
    <citation type="submission" date="2024-01" db="EMBL/GenBank/DDBJ databases">
        <authorList>
            <person name="Coelho M.A."/>
            <person name="David-Palma M."/>
            <person name="Shea T."/>
            <person name="Sun S."/>
            <person name="Cuomo C.A."/>
            <person name="Heitman J."/>
        </authorList>
    </citation>
    <scope>NUCLEOTIDE SEQUENCE</scope>
    <source>
        <strain evidence="2">CBS 7841</strain>
    </source>
</reference>
<protein>
    <submittedName>
        <fullName evidence="2">Uncharacterized protein</fullName>
    </submittedName>
</protein>
<dbReference type="EMBL" id="CP143786">
    <property type="protein sequence ID" value="WVN87394.1"/>
    <property type="molecule type" value="Genomic_DNA"/>
</dbReference>
<organism evidence="2 3">
    <name type="scientific">Cryptococcus depauperatus CBS 7841</name>
    <dbReference type="NCBI Taxonomy" id="1295531"/>
    <lineage>
        <taxon>Eukaryota</taxon>
        <taxon>Fungi</taxon>
        <taxon>Dikarya</taxon>
        <taxon>Basidiomycota</taxon>
        <taxon>Agaricomycotina</taxon>
        <taxon>Tremellomycetes</taxon>
        <taxon>Tremellales</taxon>
        <taxon>Cryptococcaceae</taxon>
        <taxon>Cryptococcus</taxon>
    </lineage>
</organism>
<feature type="region of interest" description="Disordered" evidence="1">
    <location>
        <begin position="1"/>
        <end position="20"/>
    </location>
</feature>
<dbReference type="Proteomes" id="UP000094043">
    <property type="component" value="Chromosome 3"/>
</dbReference>
<gene>
    <name evidence="2" type="ORF">L203_102573</name>
</gene>
<reference evidence="2" key="1">
    <citation type="submission" date="2016-06" db="EMBL/GenBank/DDBJ databases">
        <authorList>
            <person name="Cuomo C."/>
            <person name="Litvintseva A."/>
            <person name="Heitman J."/>
            <person name="Chen Y."/>
            <person name="Sun S."/>
            <person name="Springer D."/>
            <person name="Dromer F."/>
            <person name="Young S."/>
            <person name="Zeng Q."/>
            <person name="Chapman S."/>
            <person name="Gujja S."/>
            <person name="Saif S."/>
            <person name="Birren B."/>
        </authorList>
    </citation>
    <scope>NUCLEOTIDE SEQUENCE</scope>
    <source>
        <strain evidence="2">CBS 7841</strain>
    </source>
</reference>
<sequence length="103" mass="11238">MSYSFRERGAGGEEGINGSGRIQRYPVLKTFTAELKLKLQVARPVHSCPLPPSTMVGCMEVSTTAWGDMAMAQTMAQAGRGRGMVRTTIWRGPTGKEVYEQGK</sequence>